<dbReference type="CDD" id="cd17535">
    <property type="entry name" value="REC_NarL-like"/>
    <property type="match status" value="1"/>
</dbReference>
<dbReference type="InterPro" id="IPR058245">
    <property type="entry name" value="NreC/VraR/RcsB-like_REC"/>
</dbReference>
<organism evidence="8 9">
    <name type="scientific">Nesterenkonia cremea</name>
    <dbReference type="NCBI Taxonomy" id="1882340"/>
    <lineage>
        <taxon>Bacteria</taxon>
        <taxon>Bacillati</taxon>
        <taxon>Actinomycetota</taxon>
        <taxon>Actinomycetes</taxon>
        <taxon>Micrococcales</taxon>
        <taxon>Micrococcaceae</taxon>
        <taxon>Nesterenkonia</taxon>
    </lineage>
</organism>
<dbReference type="SMART" id="SM00421">
    <property type="entry name" value="HTH_LUXR"/>
    <property type="match status" value="1"/>
</dbReference>
<evidence type="ECO:0000313" key="8">
    <source>
        <dbReference type="EMBL" id="GGE71548.1"/>
    </source>
</evidence>
<gene>
    <name evidence="8" type="ORF">GCM10011401_18260</name>
</gene>
<dbReference type="PROSITE" id="PS00622">
    <property type="entry name" value="HTH_LUXR_1"/>
    <property type="match status" value="1"/>
</dbReference>
<keyword evidence="4" id="KW-0804">Transcription</keyword>
<dbReference type="Pfam" id="PF00072">
    <property type="entry name" value="Response_reg"/>
    <property type="match status" value="1"/>
</dbReference>
<evidence type="ECO:0000256" key="1">
    <source>
        <dbReference type="ARBA" id="ARBA00022553"/>
    </source>
</evidence>
<keyword evidence="1 5" id="KW-0597">Phosphoprotein</keyword>
<dbReference type="SUPFAM" id="SSF52172">
    <property type="entry name" value="CheY-like"/>
    <property type="match status" value="1"/>
</dbReference>
<dbReference type="InterPro" id="IPR016032">
    <property type="entry name" value="Sig_transdc_resp-reg_C-effctor"/>
</dbReference>
<dbReference type="PROSITE" id="PS50043">
    <property type="entry name" value="HTH_LUXR_2"/>
    <property type="match status" value="1"/>
</dbReference>
<keyword evidence="3 8" id="KW-0238">DNA-binding</keyword>
<evidence type="ECO:0000313" key="9">
    <source>
        <dbReference type="Proteomes" id="UP000633136"/>
    </source>
</evidence>
<evidence type="ECO:0000256" key="4">
    <source>
        <dbReference type="ARBA" id="ARBA00023163"/>
    </source>
</evidence>
<dbReference type="Pfam" id="PF00196">
    <property type="entry name" value="GerE"/>
    <property type="match status" value="1"/>
</dbReference>
<dbReference type="RefSeq" id="WP_188684942.1">
    <property type="nucleotide sequence ID" value="NZ_BMIS01000007.1"/>
</dbReference>
<dbReference type="GO" id="GO:0000160">
    <property type="term" value="P:phosphorelay signal transduction system"/>
    <property type="evidence" value="ECO:0007669"/>
    <property type="project" value="InterPro"/>
</dbReference>
<reference evidence="8" key="2">
    <citation type="submission" date="2020-09" db="EMBL/GenBank/DDBJ databases">
        <authorList>
            <person name="Sun Q."/>
            <person name="Zhou Y."/>
        </authorList>
    </citation>
    <scope>NUCLEOTIDE SEQUENCE</scope>
    <source>
        <strain evidence="8">CGMCC 1.15388</strain>
    </source>
</reference>
<dbReference type="InterPro" id="IPR039420">
    <property type="entry name" value="WalR-like"/>
</dbReference>
<evidence type="ECO:0000256" key="2">
    <source>
        <dbReference type="ARBA" id="ARBA00023015"/>
    </source>
</evidence>
<dbReference type="InterPro" id="IPR000792">
    <property type="entry name" value="Tscrpt_reg_LuxR_C"/>
</dbReference>
<dbReference type="InterPro" id="IPR011006">
    <property type="entry name" value="CheY-like_superfamily"/>
</dbReference>
<name>A0A917AUT5_9MICC</name>
<dbReference type="AlphaFoldDB" id="A0A917AUT5"/>
<sequence>MIRSAESSAPEVGETDDPQDIRVLIADDHPVMSTALRTYVDSSPGMRCVGEVREGAAAVESAGQLMPEVVVMDMHMPGVDGIEATWQIRRMFDSVAVLAVTTFSTERYVIPALRAGAGGYIVKDAEPEEIIDAIRQVDDGMAPFSPSVAHQLMVSVKNDPAQVISVLERYPEMPRLPERELEGLRLLATGCSNSEIAERMMVSEATVKAYMGRLMQRLGVRDRVQLLIRAVELGVVEPSLE</sequence>
<dbReference type="CDD" id="cd06170">
    <property type="entry name" value="LuxR_C_like"/>
    <property type="match status" value="1"/>
</dbReference>
<accession>A0A917AUT5</accession>
<proteinExistence type="predicted"/>
<feature type="domain" description="HTH luxR-type" evidence="6">
    <location>
        <begin position="169"/>
        <end position="234"/>
    </location>
</feature>
<dbReference type="EMBL" id="BMIS01000007">
    <property type="protein sequence ID" value="GGE71548.1"/>
    <property type="molecule type" value="Genomic_DNA"/>
</dbReference>
<feature type="modified residue" description="4-aspartylphosphate" evidence="5">
    <location>
        <position position="73"/>
    </location>
</feature>
<dbReference type="PROSITE" id="PS50110">
    <property type="entry name" value="RESPONSE_REGULATORY"/>
    <property type="match status" value="1"/>
</dbReference>
<dbReference type="SMART" id="SM00448">
    <property type="entry name" value="REC"/>
    <property type="match status" value="1"/>
</dbReference>
<dbReference type="GO" id="GO:0003677">
    <property type="term" value="F:DNA binding"/>
    <property type="evidence" value="ECO:0007669"/>
    <property type="project" value="UniProtKB-KW"/>
</dbReference>
<protein>
    <submittedName>
        <fullName evidence="8">DNA-binding response regulator</fullName>
    </submittedName>
</protein>
<dbReference type="Proteomes" id="UP000633136">
    <property type="component" value="Unassembled WGS sequence"/>
</dbReference>
<keyword evidence="2" id="KW-0805">Transcription regulation</keyword>
<feature type="domain" description="Response regulatory" evidence="7">
    <location>
        <begin position="22"/>
        <end position="138"/>
    </location>
</feature>
<keyword evidence="9" id="KW-1185">Reference proteome</keyword>
<evidence type="ECO:0000256" key="3">
    <source>
        <dbReference type="ARBA" id="ARBA00023125"/>
    </source>
</evidence>
<reference evidence="8" key="1">
    <citation type="journal article" date="2014" name="Int. J. Syst. Evol. Microbiol.">
        <title>Complete genome sequence of Corynebacterium casei LMG S-19264T (=DSM 44701T), isolated from a smear-ripened cheese.</title>
        <authorList>
            <consortium name="US DOE Joint Genome Institute (JGI-PGF)"/>
            <person name="Walter F."/>
            <person name="Albersmeier A."/>
            <person name="Kalinowski J."/>
            <person name="Ruckert C."/>
        </authorList>
    </citation>
    <scope>NUCLEOTIDE SEQUENCE</scope>
    <source>
        <strain evidence="8">CGMCC 1.15388</strain>
    </source>
</reference>
<dbReference type="SUPFAM" id="SSF46894">
    <property type="entry name" value="C-terminal effector domain of the bipartite response regulators"/>
    <property type="match status" value="1"/>
</dbReference>
<dbReference type="GO" id="GO:0006355">
    <property type="term" value="P:regulation of DNA-templated transcription"/>
    <property type="evidence" value="ECO:0007669"/>
    <property type="project" value="InterPro"/>
</dbReference>
<evidence type="ECO:0000259" key="6">
    <source>
        <dbReference type="PROSITE" id="PS50043"/>
    </source>
</evidence>
<dbReference type="PANTHER" id="PTHR43214">
    <property type="entry name" value="TWO-COMPONENT RESPONSE REGULATOR"/>
    <property type="match status" value="1"/>
</dbReference>
<evidence type="ECO:0000259" key="7">
    <source>
        <dbReference type="PROSITE" id="PS50110"/>
    </source>
</evidence>
<comment type="caution">
    <text evidence="8">The sequence shown here is derived from an EMBL/GenBank/DDBJ whole genome shotgun (WGS) entry which is preliminary data.</text>
</comment>
<dbReference type="PANTHER" id="PTHR43214:SF24">
    <property type="entry name" value="TRANSCRIPTIONAL REGULATORY PROTEIN NARL-RELATED"/>
    <property type="match status" value="1"/>
</dbReference>
<dbReference type="Gene3D" id="3.40.50.2300">
    <property type="match status" value="1"/>
</dbReference>
<evidence type="ECO:0000256" key="5">
    <source>
        <dbReference type="PROSITE-ProRule" id="PRU00169"/>
    </source>
</evidence>
<dbReference type="InterPro" id="IPR001789">
    <property type="entry name" value="Sig_transdc_resp-reg_receiver"/>
</dbReference>
<dbReference type="PRINTS" id="PR00038">
    <property type="entry name" value="HTHLUXR"/>
</dbReference>